<evidence type="ECO:0000256" key="3">
    <source>
        <dbReference type="ARBA" id="ARBA00023163"/>
    </source>
</evidence>
<feature type="domain" description="HTH araC/xylS-type" evidence="4">
    <location>
        <begin position="178"/>
        <end position="275"/>
    </location>
</feature>
<dbReference type="PANTHER" id="PTHR43280:SF2">
    <property type="entry name" value="HTH-TYPE TRANSCRIPTIONAL REGULATOR EXSA"/>
    <property type="match status" value="1"/>
</dbReference>
<dbReference type="SUPFAM" id="SSF51215">
    <property type="entry name" value="Regulatory protein AraC"/>
    <property type="match status" value="1"/>
</dbReference>
<organism evidence="5 6">
    <name type="scientific">Paenibacillus etheri</name>
    <dbReference type="NCBI Taxonomy" id="1306852"/>
    <lineage>
        <taxon>Bacteria</taxon>
        <taxon>Bacillati</taxon>
        <taxon>Bacillota</taxon>
        <taxon>Bacilli</taxon>
        <taxon>Bacillales</taxon>
        <taxon>Paenibacillaceae</taxon>
        <taxon>Paenibacillus</taxon>
    </lineage>
</organism>
<proteinExistence type="predicted"/>
<dbReference type="EMBL" id="LCZJ02000023">
    <property type="protein sequence ID" value="KTD86060.1"/>
    <property type="molecule type" value="Genomic_DNA"/>
</dbReference>
<protein>
    <submittedName>
        <fullName evidence="5">AraC family transcriptional regulator</fullName>
    </submittedName>
</protein>
<sequence length="277" mass="31846">MNNPGNLSGRLLQNLKVTVTHAQLSNRYPGWNRTLETPAFNRLYFIDGGEGKVVINGITHYPKPGQLMIMPAGSTQTTETSVDDPYIRYYCHFDADIGEWPLFHAEKKLYICDSPNPDTIRTIFIEMIEQFQKDDVLSILRTQACLLNLIATCLESSDSNHTDFMTQFIHTGDQGKLAHVLHYIDKCLNKPIEIDELAELVHLHPNYFIPYFKRFMGVTPMHYVQLKRMEHAKRQLSYTDFSISDIAEQVGMELAHFSKYFKKTMGLSPSAYRNSTK</sequence>
<keyword evidence="3" id="KW-0804">Transcription</keyword>
<dbReference type="InterPro" id="IPR018060">
    <property type="entry name" value="HTH_AraC"/>
</dbReference>
<evidence type="ECO:0000256" key="1">
    <source>
        <dbReference type="ARBA" id="ARBA00023015"/>
    </source>
</evidence>
<comment type="caution">
    <text evidence="5">The sequence shown here is derived from an EMBL/GenBank/DDBJ whole genome shotgun (WGS) entry which is preliminary data.</text>
</comment>
<dbReference type="SUPFAM" id="SSF46689">
    <property type="entry name" value="Homeodomain-like"/>
    <property type="match status" value="2"/>
</dbReference>
<evidence type="ECO:0000259" key="4">
    <source>
        <dbReference type="PROSITE" id="PS01124"/>
    </source>
</evidence>
<dbReference type="Proteomes" id="UP000054709">
    <property type="component" value="Unassembled WGS sequence"/>
</dbReference>
<gene>
    <name evidence="5" type="ORF">UQ64_16445</name>
</gene>
<evidence type="ECO:0000313" key="6">
    <source>
        <dbReference type="Proteomes" id="UP000054709"/>
    </source>
</evidence>
<dbReference type="Gene3D" id="1.10.10.60">
    <property type="entry name" value="Homeodomain-like"/>
    <property type="match status" value="2"/>
</dbReference>
<dbReference type="InterPro" id="IPR018062">
    <property type="entry name" value="HTH_AraC-typ_CS"/>
</dbReference>
<dbReference type="SMART" id="SM00342">
    <property type="entry name" value="HTH_ARAC"/>
    <property type="match status" value="1"/>
</dbReference>
<reference evidence="5 6" key="1">
    <citation type="journal article" date="2015" name="Int. Biodeterior. Biodegradation">
        <title>Physiological and genetic screening methods for the isolation of methyl tert-butyl ether-degrading bacteria for bioremediation purposes.</title>
        <authorList>
            <person name="Guisado I.M."/>
            <person name="Purswani J."/>
            <person name="Gonzalez Lopez J."/>
            <person name="Pozo C."/>
        </authorList>
    </citation>
    <scope>NUCLEOTIDE SEQUENCE [LARGE SCALE GENOMIC DNA]</scope>
    <source>
        <strain evidence="5 6">SH7</strain>
    </source>
</reference>
<keyword evidence="2" id="KW-0238">DNA-binding</keyword>
<dbReference type="InterPro" id="IPR009057">
    <property type="entry name" value="Homeodomain-like_sf"/>
</dbReference>
<dbReference type="PANTHER" id="PTHR43280">
    <property type="entry name" value="ARAC-FAMILY TRANSCRIPTIONAL REGULATOR"/>
    <property type="match status" value="1"/>
</dbReference>
<dbReference type="Pfam" id="PF02311">
    <property type="entry name" value="AraC_binding"/>
    <property type="match status" value="1"/>
</dbReference>
<dbReference type="PROSITE" id="PS00041">
    <property type="entry name" value="HTH_ARAC_FAMILY_1"/>
    <property type="match status" value="1"/>
</dbReference>
<dbReference type="GO" id="GO:0003700">
    <property type="term" value="F:DNA-binding transcription factor activity"/>
    <property type="evidence" value="ECO:0007669"/>
    <property type="project" value="InterPro"/>
</dbReference>
<keyword evidence="1" id="KW-0805">Transcription regulation</keyword>
<dbReference type="GO" id="GO:0043565">
    <property type="term" value="F:sequence-specific DNA binding"/>
    <property type="evidence" value="ECO:0007669"/>
    <property type="project" value="InterPro"/>
</dbReference>
<evidence type="ECO:0000313" key="5">
    <source>
        <dbReference type="EMBL" id="KTD86060.1"/>
    </source>
</evidence>
<keyword evidence="6" id="KW-1185">Reference proteome</keyword>
<evidence type="ECO:0000256" key="2">
    <source>
        <dbReference type="ARBA" id="ARBA00023125"/>
    </source>
</evidence>
<dbReference type="OrthoDB" id="9780667at2"/>
<dbReference type="Pfam" id="PF12833">
    <property type="entry name" value="HTH_18"/>
    <property type="match status" value="1"/>
</dbReference>
<dbReference type="InterPro" id="IPR037923">
    <property type="entry name" value="HTH-like"/>
</dbReference>
<dbReference type="PROSITE" id="PS01124">
    <property type="entry name" value="HTH_ARAC_FAMILY_2"/>
    <property type="match status" value="1"/>
</dbReference>
<accession>A0A0W1AXJ8</accession>
<dbReference type="InterPro" id="IPR003313">
    <property type="entry name" value="AraC-bd"/>
</dbReference>
<dbReference type="AlphaFoldDB" id="A0A0W1AXJ8"/>
<name>A0A0W1AXJ8_9BACL</name>